<proteinExistence type="predicted"/>
<name>A0AC60PLT4_IXOPE</name>
<organism evidence="1 2">
    <name type="scientific">Ixodes persulcatus</name>
    <name type="common">Taiga tick</name>
    <dbReference type="NCBI Taxonomy" id="34615"/>
    <lineage>
        <taxon>Eukaryota</taxon>
        <taxon>Metazoa</taxon>
        <taxon>Ecdysozoa</taxon>
        <taxon>Arthropoda</taxon>
        <taxon>Chelicerata</taxon>
        <taxon>Arachnida</taxon>
        <taxon>Acari</taxon>
        <taxon>Parasitiformes</taxon>
        <taxon>Ixodida</taxon>
        <taxon>Ixodoidea</taxon>
        <taxon>Ixodidae</taxon>
        <taxon>Ixodinae</taxon>
        <taxon>Ixodes</taxon>
    </lineage>
</organism>
<sequence>VLAKFIDQQAQNIVQKMARARIQQEYKETTLRASSSAGWTFKSPPPCMLLPAWHLSSVRTEANQLPHVERLSRGTTEASPLMCQWKQSRGAGFRLVGVFESAARTVGALSSPQTHDEYVPTTSSPQVQSPQAPHRRPPTAKSHRLLLYASTTRPTQCGASARARYCKRLSAALLTLLAHTEKSRASDRDSNT</sequence>
<accession>A0AC60PLT4</accession>
<reference evidence="1 2" key="1">
    <citation type="journal article" date="2020" name="Cell">
        <title>Large-Scale Comparative Analyses of Tick Genomes Elucidate Their Genetic Diversity and Vector Capacities.</title>
        <authorList>
            <consortium name="Tick Genome and Microbiome Consortium (TIGMIC)"/>
            <person name="Jia N."/>
            <person name="Wang J."/>
            <person name="Shi W."/>
            <person name="Du L."/>
            <person name="Sun Y."/>
            <person name="Zhan W."/>
            <person name="Jiang J.F."/>
            <person name="Wang Q."/>
            <person name="Zhang B."/>
            <person name="Ji P."/>
            <person name="Bell-Sakyi L."/>
            <person name="Cui X.M."/>
            <person name="Yuan T.T."/>
            <person name="Jiang B.G."/>
            <person name="Yang W.F."/>
            <person name="Lam T.T."/>
            <person name="Chang Q.C."/>
            <person name="Ding S.J."/>
            <person name="Wang X.J."/>
            <person name="Zhu J.G."/>
            <person name="Ruan X.D."/>
            <person name="Zhao L."/>
            <person name="Wei J.T."/>
            <person name="Ye R.Z."/>
            <person name="Que T.C."/>
            <person name="Du C.H."/>
            <person name="Zhou Y.H."/>
            <person name="Cheng J.X."/>
            <person name="Dai P.F."/>
            <person name="Guo W.B."/>
            <person name="Han X.H."/>
            <person name="Huang E.J."/>
            <person name="Li L.F."/>
            <person name="Wei W."/>
            <person name="Gao Y.C."/>
            <person name="Liu J.Z."/>
            <person name="Shao H.Z."/>
            <person name="Wang X."/>
            <person name="Wang C.C."/>
            <person name="Yang T.C."/>
            <person name="Huo Q.B."/>
            <person name="Li W."/>
            <person name="Chen H.Y."/>
            <person name="Chen S.E."/>
            <person name="Zhou L.G."/>
            <person name="Ni X.B."/>
            <person name="Tian J.H."/>
            <person name="Sheng Y."/>
            <person name="Liu T."/>
            <person name="Pan Y.S."/>
            <person name="Xia L.Y."/>
            <person name="Li J."/>
            <person name="Zhao F."/>
            <person name="Cao W.C."/>
        </authorList>
    </citation>
    <scope>NUCLEOTIDE SEQUENCE [LARGE SCALE GENOMIC DNA]</scope>
    <source>
        <strain evidence="1">Iper-2018</strain>
    </source>
</reference>
<keyword evidence="2" id="KW-1185">Reference proteome</keyword>
<comment type="caution">
    <text evidence="1">The sequence shown here is derived from an EMBL/GenBank/DDBJ whole genome shotgun (WGS) entry which is preliminary data.</text>
</comment>
<evidence type="ECO:0000313" key="2">
    <source>
        <dbReference type="Proteomes" id="UP000805193"/>
    </source>
</evidence>
<protein>
    <submittedName>
        <fullName evidence="1">Uncharacterized protein</fullName>
    </submittedName>
</protein>
<evidence type="ECO:0000313" key="1">
    <source>
        <dbReference type="EMBL" id="KAG0421787.1"/>
    </source>
</evidence>
<gene>
    <name evidence="1" type="ORF">HPB47_002352</name>
</gene>
<dbReference type="Proteomes" id="UP000805193">
    <property type="component" value="Unassembled WGS sequence"/>
</dbReference>
<dbReference type="EMBL" id="JABSTQ010010320">
    <property type="protein sequence ID" value="KAG0421787.1"/>
    <property type="molecule type" value="Genomic_DNA"/>
</dbReference>
<feature type="non-terminal residue" evidence="1">
    <location>
        <position position="1"/>
    </location>
</feature>